<keyword evidence="3" id="KW-1185">Reference proteome</keyword>
<organism evidence="2 3">
    <name type="scientific">Algoriphagus hitonicola</name>
    <dbReference type="NCBI Taxonomy" id="435880"/>
    <lineage>
        <taxon>Bacteria</taxon>
        <taxon>Pseudomonadati</taxon>
        <taxon>Bacteroidota</taxon>
        <taxon>Cytophagia</taxon>
        <taxon>Cytophagales</taxon>
        <taxon>Cyclobacteriaceae</taxon>
        <taxon>Algoriphagus</taxon>
    </lineage>
</organism>
<proteinExistence type="predicted"/>
<dbReference type="RefSeq" id="WP_092793121.1">
    <property type="nucleotide sequence ID" value="NZ_FOPC01000011.1"/>
</dbReference>
<sequence>MRKILSVAVLAVFFLGIGCDQEIDETLVVQTEDLLFVSGEQVRASGRVISGQAVSLADHGFYLSEDSDFSNPTVISLGAKDGPGRFIGETAGLKSGANYFIKSFMDLKGEVVFGNVVEFSTLNADLDSFSPDFSVPGEELVILGRNFTSDTQVFFGKNKAEVLEIRLESLIRVRIPTSQERLVTIRVVSQGNDLVFGDQFEYQSGSFELMTEFPEAIRLYENVFFQNSEGFWIGLGLAKGGELISYFQRYQPTTNQWDRINFPGIPRSFAFATEHYLGGGVIEVGRDEFDPEYSFYEITEDGFQRLEDLDFMSRDSKAFEVNGELYLLGSQIGGPPYFRKYNPSSRTWLALPSPPELFNASHVHFIKDQMVYLISSNHALWTYHVQSQTWAEVGQYPGTLGLGYGMGQVIGEKAYVGLYRRSGELWELDLGTLEWEPKNSLPTIPQGVVVGHFQKDDFLYIMRVPDINLQGDFPMEMYRYDPEGI</sequence>
<dbReference type="InterPro" id="IPR013783">
    <property type="entry name" value="Ig-like_fold"/>
</dbReference>
<dbReference type="SUPFAM" id="SSF81296">
    <property type="entry name" value="E set domains"/>
    <property type="match status" value="1"/>
</dbReference>
<evidence type="ECO:0000313" key="2">
    <source>
        <dbReference type="EMBL" id="SFG96264.1"/>
    </source>
</evidence>
<dbReference type="Gene3D" id="2.60.40.10">
    <property type="entry name" value="Immunoglobulins"/>
    <property type="match status" value="1"/>
</dbReference>
<evidence type="ECO:0000313" key="3">
    <source>
        <dbReference type="Proteomes" id="UP000199642"/>
    </source>
</evidence>
<name>A0A1I2W4F1_9BACT</name>
<dbReference type="InterPro" id="IPR002909">
    <property type="entry name" value="IPT_dom"/>
</dbReference>
<feature type="domain" description="IPT/TIG" evidence="1">
    <location>
        <begin position="127"/>
        <end position="202"/>
    </location>
</feature>
<gene>
    <name evidence="2" type="ORF">SAMN04487988_111148</name>
</gene>
<dbReference type="Pfam" id="PF01833">
    <property type="entry name" value="TIG"/>
    <property type="match status" value="1"/>
</dbReference>
<reference evidence="3" key="1">
    <citation type="submission" date="2016-10" db="EMBL/GenBank/DDBJ databases">
        <authorList>
            <person name="Varghese N."/>
            <person name="Submissions S."/>
        </authorList>
    </citation>
    <scope>NUCLEOTIDE SEQUENCE [LARGE SCALE GENOMIC DNA]</scope>
    <source>
        <strain evidence="3">DSM 19315</strain>
    </source>
</reference>
<accession>A0A1I2W4F1</accession>
<dbReference type="InterPro" id="IPR015915">
    <property type="entry name" value="Kelch-typ_b-propeller"/>
</dbReference>
<dbReference type="OrthoDB" id="103335at2"/>
<dbReference type="EMBL" id="FOPC01000011">
    <property type="protein sequence ID" value="SFG96264.1"/>
    <property type="molecule type" value="Genomic_DNA"/>
</dbReference>
<dbReference type="Proteomes" id="UP000199642">
    <property type="component" value="Unassembled WGS sequence"/>
</dbReference>
<dbReference type="PROSITE" id="PS51257">
    <property type="entry name" value="PROKAR_LIPOPROTEIN"/>
    <property type="match status" value="1"/>
</dbReference>
<dbReference type="Gene3D" id="2.120.10.80">
    <property type="entry name" value="Kelch-type beta propeller"/>
    <property type="match status" value="1"/>
</dbReference>
<dbReference type="CDD" id="cd00102">
    <property type="entry name" value="IPT"/>
    <property type="match status" value="1"/>
</dbReference>
<dbReference type="STRING" id="435880.SAMN04487988_111148"/>
<evidence type="ECO:0000259" key="1">
    <source>
        <dbReference type="Pfam" id="PF01833"/>
    </source>
</evidence>
<dbReference type="AlphaFoldDB" id="A0A1I2W4F1"/>
<dbReference type="SUPFAM" id="SSF117281">
    <property type="entry name" value="Kelch motif"/>
    <property type="match status" value="1"/>
</dbReference>
<protein>
    <submittedName>
        <fullName evidence="2">IPT/TIG domain-containing protein</fullName>
    </submittedName>
</protein>
<dbReference type="InterPro" id="IPR014756">
    <property type="entry name" value="Ig_E-set"/>
</dbReference>